<dbReference type="Pfam" id="PF13181">
    <property type="entry name" value="TPR_8"/>
    <property type="match status" value="1"/>
</dbReference>
<dbReference type="InterPro" id="IPR019734">
    <property type="entry name" value="TPR_rpt"/>
</dbReference>
<evidence type="ECO:0000256" key="2">
    <source>
        <dbReference type="ARBA" id="ARBA00022803"/>
    </source>
</evidence>
<evidence type="ECO:0000256" key="1">
    <source>
        <dbReference type="ARBA" id="ARBA00022737"/>
    </source>
</evidence>
<dbReference type="InterPro" id="IPR011990">
    <property type="entry name" value="TPR-like_helical_dom_sf"/>
</dbReference>
<evidence type="ECO:0000313" key="6">
    <source>
        <dbReference type="Proteomes" id="UP000824540"/>
    </source>
</evidence>
<evidence type="ECO:0000256" key="4">
    <source>
        <dbReference type="PROSITE-ProRule" id="PRU00339"/>
    </source>
</evidence>
<comment type="caution">
    <text evidence="5">The sequence shown here is derived from an EMBL/GenBank/DDBJ whole genome shotgun (WGS) entry which is preliminary data.</text>
</comment>
<feature type="repeat" description="TPR" evidence="4">
    <location>
        <begin position="226"/>
        <end position="259"/>
    </location>
</feature>
<dbReference type="GO" id="GO:0005829">
    <property type="term" value="C:cytosol"/>
    <property type="evidence" value="ECO:0007669"/>
    <property type="project" value="TreeGrafter"/>
</dbReference>
<evidence type="ECO:0000313" key="5">
    <source>
        <dbReference type="EMBL" id="KAG9341015.1"/>
    </source>
</evidence>
<dbReference type="FunFam" id="1.25.40.10:FF:000032">
    <property type="entry name" value="Interferon-induced protein with tetratricopeptide repeats 5"/>
    <property type="match status" value="1"/>
</dbReference>
<comment type="similarity">
    <text evidence="3">Belongs to the IFIT family.</text>
</comment>
<dbReference type="SMART" id="SM00028">
    <property type="entry name" value="TPR"/>
    <property type="match status" value="5"/>
</dbReference>
<dbReference type="Proteomes" id="UP000824540">
    <property type="component" value="Unassembled WGS sequence"/>
</dbReference>
<dbReference type="AlphaFoldDB" id="A0A8T2NKV8"/>
<dbReference type="Gene3D" id="1.25.40.10">
    <property type="entry name" value="Tetratricopeptide repeat domain"/>
    <property type="match status" value="3"/>
</dbReference>
<name>A0A8T2NKV8_9TELE</name>
<organism evidence="5 6">
    <name type="scientific">Albula glossodonta</name>
    <name type="common">roundjaw bonefish</name>
    <dbReference type="NCBI Taxonomy" id="121402"/>
    <lineage>
        <taxon>Eukaryota</taxon>
        <taxon>Metazoa</taxon>
        <taxon>Chordata</taxon>
        <taxon>Craniata</taxon>
        <taxon>Vertebrata</taxon>
        <taxon>Euteleostomi</taxon>
        <taxon>Actinopterygii</taxon>
        <taxon>Neopterygii</taxon>
        <taxon>Teleostei</taxon>
        <taxon>Albuliformes</taxon>
        <taxon>Albulidae</taxon>
        <taxon>Albula</taxon>
    </lineage>
</organism>
<dbReference type="SUPFAM" id="SSF48452">
    <property type="entry name" value="TPR-like"/>
    <property type="match status" value="2"/>
</dbReference>
<keyword evidence="1" id="KW-0677">Repeat</keyword>
<evidence type="ECO:0000256" key="3">
    <source>
        <dbReference type="ARBA" id="ARBA00038336"/>
    </source>
</evidence>
<dbReference type="PANTHER" id="PTHR10271">
    <property type="entry name" value="INTERFERON-INDUCED PROTEIN WITH TETRATRICOPEPTIDE REPEATS"/>
    <property type="match status" value="1"/>
</dbReference>
<keyword evidence="6" id="KW-1185">Reference proteome</keyword>
<gene>
    <name evidence="5" type="ORF">JZ751_019768</name>
</gene>
<dbReference type="EMBL" id="JAFBMS010000038">
    <property type="protein sequence ID" value="KAG9341015.1"/>
    <property type="molecule type" value="Genomic_DNA"/>
</dbReference>
<reference evidence="5" key="1">
    <citation type="thesis" date="2021" institute="BYU ScholarsArchive" country="Provo, UT, USA">
        <title>Applications of and Algorithms for Genome Assembly and Genomic Analyses with an Emphasis on Marine Teleosts.</title>
        <authorList>
            <person name="Pickett B.D."/>
        </authorList>
    </citation>
    <scope>NUCLEOTIDE SEQUENCE</scope>
    <source>
        <strain evidence="5">HI-2016</strain>
    </source>
</reference>
<accession>A0A8T2NKV8</accession>
<dbReference type="PROSITE" id="PS50005">
    <property type="entry name" value="TPR"/>
    <property type="match status" value="1"/>
</dbReference>
<dbReference type="OrthoDB" id="10043504at2759"/>
<sequence>MRSAGRIGPNVTGPEEHLESDLRKLECHFTWDLKKEDTDLPFLEVKLHDIVSIPLDSENNLKGRAYNYLAYVKHLQGMNDKALDFLNKAVEENVDNAKHRIVTYANLAWVHHLMGNYSKAQGYLKNVEEIKESFSTHPPEILPCEILGEKAWSLLKFSKKHHEEAKECFYEALQRDPDSKEWNTGYAISLFKLEGLRIMGGTKVLISESPAAKQLLKALSLHPDNAIIMVYLGYKYQNNGDKLEAWKYIRKALDTAPCNLSVVLKAAKSFKKVHSYDMALQALNTMLERAPNSSRLHHEIACNYRWKAIREVGNIPRTSQKYPEDYKTFIHLCIYHLEKEVHLNPSYIYPQLELAMRYADIQDLQKATDIFQRIFALPDLRPAEKQSLHRMYGDFQSRHIRSVTNAIEHYKEGMKLQNISSDWKKCRARLIKISALLLTIISLLCMAPKHAK</sequence>
<dbReference type="GO" id="GO:0051607">
    <property type="term" value="P:defense response to virus"/>
    <property type="evidence" value="ECO:0007669"/>
    <property type="project" value="TreeGrafter"/>
</dbReference>
<proteinExistence type="inferred from homology"/>
<protein>
    <submittedName>
        <fullName evidence="5">Uncharacterized protein</fullName>
    </submittedName>
</protein>
<keyword evidence="2 4" id="KW-0802">TPR repeat</keyword>
<dbReference type="Pfam" id="PF13424">
    <property type="entry name" value="TPR_12"/>
    <property type="match status" value="1"/>
</dbReference>
<dbReference type="PANTHER" id="PTHR10271:SF25">
    <property type="entry name" value="INTERFERON-INDUCED PROTEIN WITH TETRATRICOPEPTIDE REPEATS 8"/>
    <property type="match status" value="1"/>
</dbReference>